<gene>
    <name evidence="6" type="ORF">BB559_007222</name>
</gene>
<name>A0A2T9XYB2_9FUNG</name>
<keyword evidence="4" id="KW-0472">Membrane</keyword>
<evidence type="ECO:0000256" key="3">
    <source>
        <dbReference type="SAM" id="MobiDB-lite"/>
    </source>
</evidence>
<evidence type="ECO:0000256" key="1">
    <source>
        <dbReference type="ARBA" id="ARBA00004141"/>
    </source>
</evidence>
<dbReference type="EMBL" id="MBFT01001163">
    <property type="protein sequence ID" value="PVU85068.1"/>
    <property type="molecule type" value="Genomic_DNA"/>
</dbReference>
<dbReference type="InterPro" id="IPR050327">
    <property type="entry name" value="Proton-linked_MCT"/>
</dbReference>
<dbReference type="GO" id="GO:0016020">
    <property type="term" value="C:membrane"/>
    <property type="evidence" value="ECO:0007669"/>
    <property type="project" value="UniProtKB-SubCell"/>
</dbReference>
<keyword evidence="4" id="KW-0812">Transmembrane</keyword>
<dbReference type="InterPro" id="IPR011701">
    <property type="entry name" value="MFS"/>
</dbReference>
<feature type="transmembrane region" description="Helical" evidence="4">
    <location>
        <begin position="203"/>
        <end position="223"/>
    </location>
</feature>
<feature type="transmembrane region" description="Helical" evidence="4">
    <location>
        <begin position="117"/>
        <end position="138"/>
    </location>
</feature>
<dbReference type="PROSITE" id="PS50850">
    <property type="entry name" value="MFS"/>
    <property type="match status" value="1"/>
</dbReference>
<feature type="compositionally biased region" description="Polar residues" evidence="3">
    <location>
        <begin position="1"/>
        <end position="12"/>
    </location>
</feature>
<evidence type="ECO:0000313" key="7">
    <source>
        <dbReference type="Proteomes" id="UP000245699"/>
    </source>
</evidence>
<reference evidence="6 7" key="1">
    <citation type="journal article" date="2018" name="MBio">
        <title>Comparative Genomics Reveals the Core Gene Toolbox for the Fungus-Insect Symbiosis.</title>
        <authorList>
            <person name="Wang Y."/>
            <person name="Stata M."/>
            <person name="Wang W."/>
            <person name="Stajich J.E."/>
            <person name="White M.M."/>
            <person name="Moncalvo J.M."/>
        </authorList>
    </citation>
    <scope>NUCLEOTIDE SEQUENCE [LARGE SCALE GENOMIC DNA]</scope>
    <source>
        <strain evidence="6 7">AUS-77-4</strain>
    </source>
</reference>
<dbReference type="AlphaFoldDB" id="A0A2T9XYB2"/>
<feature type="transmembrane region" description="Helical" evidence="4">
    <location>
        <begin position="335"/>
        <end position="358"/>
    </location>
</feature>
<feature type="transmembrane region" description="Helical" evidence="4">
    <location>
        <begin position="370"/>
        <end position="392"/>
    </location>
</feature>
<dbReference type="PANTHER" id="PTHR11360">
    <property type="entry name" value="MONOCARBOXYLATE TRANSPORTER"/>
    <property type="match status" value="1"/>
</dbReference>
<proteinExistence type="inferred from homology"/>
<feature type="transmembrane region" description="Helical" evidence="4">
    <location>
        <begin position="43"/>
        <end position="65"/>
    </location>
</feature>
<feature type="transmembrane region" description="Helical" evidence="4">
    <location>
        <begin position="311"/>
        <end position="329"/>
    </location>
</feature>
<dbReference type="SUPFAM" id="SSF103473">
    <property type="entry name" value="MFS general substrate transporter"/>
    <property type="match status" value="1"/>
</dbReference>
<feature type="transmembrane region" description="Helical" evidence="4">
    <location>
        <begin position="404"/>
        <end position="427"/>
    </location>
</feature>
<dbReference type="InterPro" id="IPR020846">
    <property type="entry name" value="MFS_dom"/>
</dbReference>
<dbReference type="GO" id="GO:0022857">
    <property type="term" value="F:transmembrane transporter activity"/>
    <property type="evidence" value="ECO:0007669"/>
    <property type="project" value="InterPro"/>
</dbReference>
<feature type="transmembrane region" description="Helical" evidence="4">
    <location>
        <begin position="244"/>
        <end position="268"/>
    </location>
</feature>
<dbReference type="OrthoDB" id="410267at2759"/>
<feature type="region of interest" description="Disordered" evidence="3">
    <location>
        <begin position="1"/>
        <end position="22"/>
    </location>
</feature>
<keyword evidence="7" id="KW-1185">Reference proteome</keyword>
<feature type="transmembrane region" description="Helical" evidence="4">
    <location>
        <begin position="172"/>
        <end position="191"/>
    </location>
</feature>
<keyword evidence="4" id="KW-1133">Transmembrane helix</keyword>
<protein>
    <recommendedName>
        <fullName evidence="5">Major facilitator superfamily (MFS) profile domain-containing protein</fullName>
    </recommendedName>
</protein>
<comment type="subcellular location">
    <subcellularLocation>
        <location evidence="1">Membrane</location>
        <topology evidence="1">Multi-pass membrane protein</topology>
    </subcellularLocation>
</comment>
<dbReference type="Proteomes" id="UP000245699">
    <property type="component" value="Unassembled WGS sequence"/>
</dbReference>
<comment type="caution">
    <text evidence="6">The sequence shown here is derived from an EMBL/GenBank/DDBJ whole genome shotgun (WGS) entry which is preliminary data.</text>
</comment>
<feature type="domain" description="Major facilitator superfamily (MFS) profile" evidence="5">
    <location>
        <begin position="245"/>
        <end position="439"/>
    </location>
</feature>
<evidence type="ECO:0000313" key="6">
    <source>
        <dbReference type="EMBL" id="PVU85068.1"/>
    </source>
</evidence>
<organism evidence="6 7">
    <name type="scientific">Furculomyces boomerangus</name>
    <dbReference type="NCBI Taxonomy" id="61424"/>
    <lineage>
        <taxon>Eukaryota</taxon>
        <taxon>Fungi</taxon>
        <taxon>Fungi incertae sedis</taxon>
        <taxon>Zoopagomycota</taxon>
        <taxon>Kickxellomycotina</taxon>
        <taxon>Harpellomycetes</taxon>
        <taxon>Harpellales</taxon>
        <taxon>Harpellaceae</taxon>
        <taxon>Furculomyces</taxon>
    </lineage>
</organism>
<dbReference type="Pfam" id="PF07690">
    <property type="entry name" value="MFS_1"/>
    <property type="match status" value="1"/>
</dbReference>
<feature type="transmembrane region" description="Helical" evidence="4">
    <location>
        <begin position="144"/>
        <end position="165"/>
    </location>
</feature>
<evidence type="ECO:0000256" key="4">
    <source>
        <dbReference type="SAM" id="Phobius"/>
    </source>
</evidence>
<sequence length="439" mass="47851">MSKTESTSYTETQNDRVSEEVDLSSEIVVHTEETDETPPDKGYAWVILLAGVMNYMMPFGSINAFGVFQTYYLLTMFPNEPARHISWISTMALSCSYLCGIFASSLIARFGLRGTNLIGTLVGAGGLLLASFCTKIWQLVLTQGVIFGIGSSIIVNVSVVVPSLWFEKHIGIAIGAIISGSGLGSLVITPITTQALKALGIPWTFRILALMFLVFTGFGSIVFKPRRHFVSAKSVINLKHLKDPVALLLCFSGFFMLIGYTSILLYFPASIVALGETKQLSSNLIMVFSAFSMAGRILSGQLARRLGSIKILIVNHAVTGIVMILLWNLGKSLPAYIVAFALIGLFSVPLFTLSSVIIANHYPKKYISQVNGLVSLFMGTAAIVGIPLIGLVFDVVGKRTDFKWVKIIGAICFFITIIFFVLLRSVLLKSDPKYRLSPL</sequence>
<feature type="transmembrane region" description="Helical" evidence="4">
    <location>
        <begin position="85"/>
        <end position="110"/>
    </location>
</feature>
<evidence type="ECO:0000259" key="5">
    <source>
        <dbReference type="PROSITE" id="PS50850"/>
    </source>
</evidence>
<comment type="similarity">
    <text evidence="2">Belongs to the major facilitator superfamily. Monocarboxylate porter (TC 2.A.1.13) family.</text>
</comment>
<feature type="transmembrane region" description="Helical" evidence="4">
    <location>
        <begin position="280"/>
        <end position="299"/>
    </location>
</feature>
<dbReference type="PANTHER" id="PTHR11360:SF284">
    <property type="entry name" value="EG:103B4.3 PROTEIN-RELATED"/>
    <property type="match status" value="1"/>
</dbReference>
<dbReference type="Gene3D" id="1.20.1250.20">
    <property type="entry name" value="MFS general substrate transporter like domains"/>
    <property type="match status" value="1"/>
</dbReference>
<dbReference type="InterPro" id="IPR036259">
    <property type="entry name" value="MFS_trans_sf"/>
</dbReference>
<evidence type="ECO:0000256" key="2">
    <source>
        <dbReference type="ARBA" id="ARBA00006727"/>
    </source>
</evidence>
<accession>A0A2T9XYB2</accession>